<keyword evidence="3" id="KW-0808">Transferase</keyword>
<keyword evidence="4" id="KW-0949">S-adenosyl-L-methionine</keyword>
<evidence type="ECO:0000313" key="11">
    <source>
        <dbReference type="Proteomes" id="UP000233654"/>
    </source>
</evidence>
<dbReference type="GO" id="GO:0003677">
    <property type="term" value="F:DNA binding"/>
    <property type="evidence" value="ECO:0007669"/>
    <property type="project" value="UniProtKB-KW"/>
</dbReference>
<evidence type="ECO:0000256" key="4">
    <source>
        <dbReference type="ARBA" id="ARBA00022691"/>
    </source>
</evidence>
<evidence type="ECO:0000256" key="5">
    <source>
        <dbReference type="ARBA" id="ARBA00022747"/>
    </source>
</evidence>
<comment type="caution">
    <text evidence="10">The sequence shown here is derived from an EMBL/GenBank/DDBJ whole genome shotgun (WGS) entry which is preliminary data.</text>
</comment>
<dbReference type="GO" id="GO:0032259">
    <property type="term" value="P:methylation"/>
    <property type="evidence" value="ECO:0007669"/>
    <property type="project" value="UniProtKB-KW"/>
</dbReference>
<dbReference type="PANTHER" id="PTHR33841">
    <property type="entry name" value="DNA METHYLTRANSFERASE YEEA-RELATED"/>
    <property type="match status" value="1"/>
</dbReference>
<dbReference type="SUPFAM" id="SSF53335">
    <property type="entry name" value="S-adenosyl-L-methionine-dependent methyltransferases"/>
    <property type="match status" value="1"/>
</dbReference>
<keyword evidence="5" id="KW-0680">Restriction system</keyword>
<keyword evidence="10" id="KW-0540">Nuclease</keyword>
<dbReference type="AlphaFoldDB" id="A0A2N3G5H8"/>
<organism evidence="10 11">
    <name type="scientific">Candidatus Anoxymicrobium japonicum</name>
    <dbReference type="NCBI Taxonomy" id="2013648"/>
    <lineage>
        <taxon>Bacteria</taxon>
        <taxon>Bacillati</taxon>
        <taxon>Actinomycetota</taxon>
        <taxon>Candidatus Geothermincolia</taxon>
        <taxon>Candidatus Geothermincolales</taxon>
        <taxon>Candidatus Anoxymicrobiaceae</taxon>
        <taxon>Candidatus Anoxymicrobium</taxon>
    </lineage>
</organism>
<dbReference type="InterPro" id="IPR050953">
    <property type="entry name" value="N4_N6_ade-DNA_methylase"/>
</dbReference>
<proteinExistence type="predicted"/>
<dbReference type="EC" id="2.1.1.72" evidence="1"/>
<dbReference type="PRINTS" id="PR00507">
    <property type="entry name" value="N12N6MTFRASE"/>
</dbReference>
<dbReference type="GO" id="GO:0009307">
    <property type="term" value="P:DNA restriction-modification system"/>
    <property type="evidence" value="ECO:0007669"/>
    <property type="project" value="UniProtKB-KW"/>
</dbReference>
<dbReference type="GO" id="GO:0009035">
    <property type="term" value="F:type I site-specific deoxyribonuclease activity"/>
    <property type="evidence" value="ECO:0007669"/>
    <property type="project" value="UniProtKB-EC"/>
</dbReference>
<accession>A0A2N3G5H8</accession>
<evidence type="ECO:0000256" key="7">
    <source>
        <dbReference type="ARBA" id="ARBA00047942"/>
    </source>
</evidence>
<sequence length="966" mass="112127">MVPSEVLELTERFEMNREAYLSGQYKESQLRLEFIDPFFKALGWDVYNEQGYAEQYKDVIVEDAVKVGEATKAPDYCFRIGGTRKFFVEAKKPSVNLKDDISPAFQLRRYAWSAKLPLSLLTDFEELAVYDCRVKPVKTDKASRARTLYFTYPEYEKRWDEIASVFSREAVLKGSFDKYAESKKPKGTAEVDEAFLKEIESWRDLLARNIALRNSGMSHRELNYAVQRTIDRIIFLRICEARGIEIYGALMALLNGPHVYPRLFELFRKANDRYNSGLFHFREEKERPEYPDELTPGMVVDDKPLKEIIRKLYYPESPYEFSVLPADILGQVYEQFLGKVIRLTPRHRAVVEEKPEVKKAGGVYYTPTFIVDYIVDNTVGKLLEGKTPKQASKLKILDPACGSGSFLIGAFQHLLDWHRDRYVEDGLEKLAKGRSPKLFQGLGGDWRLTTGERKRILLNNIYGVDIDPQAVEVTKLSLLLKVLEGESDETLTSQLKLFHERALPDLGNNIKCGNSLIGPDYYDNKQMSLMDDEERYRINTFDWNGEFPEIVKAGGFDTVIGNPPYGIVFDIKVKSYLEFHYPTFIRNNDNYVAFSQRAVDLLKPNCLFGFIIPNTFLVGPYFNDFKRYVLERADVTQIVDFGINQVFRQPNVFTALLFLQKRLGRQTTVRVRHAELCEVSDIDIFPASMCRWDLDKDVLESLSWKYVNPLDSKLTTDKVKLDDISLVKDVGLNYWTRGRGKKRGGSIADRVLYEGKKQEKQDMQYLKGRDVKRYEITFGDHWLRHNYEELLDPRVDTFRFSSAILEQRKIVYRQTSDRMIASLELTGMLTDKTLHSIVLRSEWEGRVDLRYILGILNSKLTSYLYRTWAHEEGRTFAQAKIFRTKQIPIPGIEVEDDDYKVNHDRMVELVEEIFSLKMRLADAKTPTDKTSIQRQIDATDRQIDRMVYELYGLTEDEIKIVEQETG</sequence>
<dbReference type="Pfam" id="PF12950">
    <property type="entry name" value="TaqI_C"/>
    <property type="match status" value="1"/>
</dbReference>
<dbReference type="PROSITE" id="PS00092">
    <property type="entry name" value="N6_MTASE"/>
    <property type="match status" value="1"/>
</dbReference>
<dbReference type="EMBL" id="PHEX01000050">
    <property type="protein sequence ID" value="PKQ27834.1"/>
    <property type="molecule type" value="Genomic_DNA"/>
</dbReference>
<dbReference type="Gene3D" id="3.90.220.10">
    <property type="entry name" value="Adenine-n6-DNA-methyltransferase Taqi, Chain A, domain 2"/>
    <property type="match status" value="1"/>
</dbReference>
<dbReference type="InterPro" id="IPR023135">
    <property type="entry name" value="N6_DNA_MeTrfase_TaqI_C"/>
</dbReference>
<dbReference type="Gene3D" id="3.40.50.150">
    <property type="entry name" value="Vaccinia Virus protein VP39"/>
    <property type="match status" value="1"/>
</dbReference>
<dbReference type="Proteomes" id="UP000233654">
    <property type="component" value="Unassembled WGS sequence"/>
</dbReference>
<evidence type="ECO:0000256" key="3">
    <source>
        <dbReference type="ARBA" id="ARBA00022679"/>
    </source>
</evidence>
<dbReference type="Pfam" id="PF07669">
    <property type="entry name" value="Eco57I"/>
    <property type="match status" value="1"/>
</dbReference>
<evidence type="ECO:0000256" key="6">
    <source>
        <dbReference type="ARBA" id="ARBA00023125"/>
    </source>
</evidence>
<evidence type="ECO:0000259" key="8">
    <source>
        <dbReference type="Pfam" id="PF07669"/>
    </source>
</evidence>
<feature type="domain" description="TaqI-like C-terminal specificity" evidence="9">
    <location>
        <begin position="764"/>
        <end position="889"/>
    </location>
</feature>
<keyword evidence="10" id="KW-0255">Endonuclease</keyword>
<keyword evidence="6" id="KW-0238">DNA-binding</keyword>
<dbReference type="InterPro" id="IPR002052">
    <property type="entry name" value="DNA_methylase_N6_adenine_CS"/>
</dbReference>
<dbReference type="GO" id="GO:0005524">
    <property type="term" value="F:ATP binding"/>
    <property type="evidence" value="ECO:0007669"/>
    <property type="project" value="UniProtKB-KW"/>
</dbReference>
<dbReference type="InterPro" id="IPR025931">
    <property type="entry name" value="TaqI_C"/>
</dbReference>
<evidence type="ECO:0000313" key="10">
    <source>
        <dbReference type="EMBL" id="PKQ27834.1"/>
    </source>
</evidence>
<gene>
    <name evidence="10" type="ORF">CVT63_05900</name>
</gene>
<evidence type="ECO:0000256" key="2">
    <source>
        <dbReference type="ARBA" id="ARBA00022603"/>
    </source>
</evidence>
<evidence type="ECO:0000256" key="1">
    <source>
        <dbReference type="ARBA" id="ARBA00011900"/>
    </source>
</evidence>
<dbReference type="GO" id="GO:0009007">
    <property type="term" value="F:site-specific DNA-methyltransferase (adenine-specific) activity"/>
    <property type="evidence" value="ECO:0007669"/>
    <property type="project" value="UniProtKB-EC"/>
</dbReference>
<evidence type="ECO:0000259" key="9">
    <source>
        <dbReference type="Pfam" id="PF12950"/>
    </source>
</evidence>
<protein>
    <recommendedName>
        <fullName evidence="1">site-specific DNA-methyltransferase (adenine-specific)</fullName>
        <ecNumber evidence="1">2.1.1.72</ecNumber>
    </recommendedName>
</protein>
<reference evidence="10 11" key="1">
    <citation type="journal article" date="2017" name="ISME J.">
        <title>Potential for microbial H2 and metal transformations associated with novel bacteria and archaea in deep terrestrial subsurface sediments.</title>
        <authorList>
            <person name="Hernsdorf A.W."/>
            <person name="Amano Y."/>
            <person name="Miyakawa K."/>
            <person name="Ise K."/>
            <person name="Suzuki Y."/>
            <person name="Anantharaman K."/>
            <person name="Probst A."/>
            <person name="Burstein D."/>
            <person name="Thomas B.C."/>
            <person name="Banfield J.F."/>
        </authorList>
    </citation>
    <scope>NUCLEOTIDE SEQUENCE [LARGE SCALE GENOMIC DNA]</scope>
    <source>
        <strain evidence="10">HGW-Actinobacteria-3</strain>
    </source>
</reference>
<dbReference type="InterPro" id="IPR029063">
    <property type="entry name" value="SAM-dependent_MTases_sf"/>
</dbReference>
<feature type="domain" description="Type II methyltransferase M.TaqI-like" evidence="8">
    <location>
        <begin position="459"/>
        <end position="647"/>
    </location>
</feature>
<name>A0A2N3G5H8_9ACTN</name>
<keyword evidence="2" id="KW-0489">Methyltransferase</keyword>
<keyword evidence="10" id="KW-0378">Hydrolase</keyword>
<dbReference type="PANTHER" id="PTHR33841:SF1">
    <property type="entry name" value="DNA METHYLTRANSFERASE A"/>
    <property type="match status" value="1"/>
</dbReference>
<comment type="catalytic activity">
    <reaction evidence="7">
        <text>a 2'-deoxyadenosine in DNA + S-adenosyl-L-methionine = an N(6)-methyl-2'-deoxyadenosine in DNA + S-adenosyl-L-homocysteine + H(+)</text>
        <dbReference type="Rhea" id="RHEA:15197"/>
        <dbReference type="Rhea" id="RHEA-COMP:12418"/>
        <dbReference type="Rhea" id="RHEA-COMP:12419"/>
        <dbReference type="ChEBI" id="CHEBI:15378"/>
        <dbReference type="ChEBI" id="CHEBI:57856"/>
        <dbReference type="ChEBI" id="CHEBI:59789"/>
        <dbReference type="ChEBI" id="CHEBI:90615"/>
        <dbReference type="ChEBI" id="CHEBI:90616"/>
        <dbReference type="EC" id="2.1.1.72"/>
    </reaction>
</comment>
<dbReference type="InterPro" id="IPR011639">
    <property type="entry name" value="MethylTrfase_TaqI-like_dom"/>
</dbReference>